<evidence type="ECO:0000256" key="3">
    <source>
        <dbReference type="ARBA" id="ARBA00037096"/>
    </source>
</evidence>
<dbReference type="KEGG" id="nai:NECAME_16248"/>
<dbReference type="Pfam" id="PF00106">
    <property type="entry name" value="adh_short"/>
    <property type="match status" value="1"/>
</dbReference>
<dbReference type="Gene3D" id="3.40.50.720">
    <property type="entry name" value="NAD(P)-binding Rossmann-like Domain"/>
    <property type="match status" value="1"/>
</dbReference>
<dbReference type="GO" id="GO:0016491">
    <property type="term" value="F:oxidoreductase activity"/>
    <property type="evidence" value="ECO:0007669"/>
    <property type="project" value="UniProtKB-KW"/>
</dbReference>
<dbReference type="Proteomes" id="UP000053676">
    <property type="component" value="Unassembled WGS sequence"/>
</dbReference>
<evidence type="ECO:0000313" key="6">
    <source>
        <dbReference type="EMBL" id="ETN86647.1"/>
    </source>
</evidence>
<accession>W2U021</accession>
<dbReference type="InterPro" id="IPR011032">
    <property type="entry name" value="GroES-like_sf"/>
</dbReference>
<dbReference type="SUPFAM" id="SSF51735">
    <property type="entry name" value="NAD(P)-binding Rossmann-fold domains"/>
    <property type="match status" value="1"/>
</dbReference>
<evidence type="ECO:0000259" key="5">
    <source>
        <dbReference type="Pfam" id="PF08240"/>
    </source>
</evidence>
<dbReference type="OrthoDB" id="37659at2759"/>
<dbReference type="Gene3D" id="3.90.180.10">
    <property type="entry name" value="Medium-chain alcohol dehydrogenases, catalytic domain"/>
    <property type="match status" value="1"/>
</dbReference>
<dbReference type="EMBL" id="KI657522">
    <property type="protein sequence ID" value="ETN86647.1"/>
    <property type="molecule type" value="Genomic_DNA"/>
</dbReference>
<dbReference type="PRINTS" id="PR00080">
    <property type="entry name" value="SDRFAMILY"/>
</dbReference>
<dbReference type="PROSITE" id="PS00061">
    <property type="entry name" value="ADH_SHORT"/>
    <property type="match status" value="1"/>
</dbReference>
<name>W2U021_NECAM</name>
<dbReference type="SUPFAM" id="SSF50129">
    <property type="entry name" value="GroES-like"/>
    <property type="match status" value="1"/>
</dbReference>
<protein>
    <submittedName>
        <fullName evidence="6">GroES-like protein</fullName>
    </submittedName>
</protein>
<dbReference type="InterPro" id="IPR020904">
    <property type="entry name" value="Sc_DH/Rdtase_CS"/>
</dbReference>
<dbReference type="Pfam" id="PF08240">
    <property type="entry name" value="ADH_N"/>
    <property type="match status" value="1"/>
</dbReference>
<dbReference type="PRINTS" id="PR00081">
    <property type="entry name" value="GDHRDH"/>
</dbReference>
<evidence type="ECO:0000256" key="2">
    <source>
        <dbReference type="ARBA" id="ARBA00023002"/>
    </source>
</evidence>
<sequence length="410" mass="43629">MKAALLNAFGTPLSIETLPDPVIGTGEVIVDVVAAGVASYAHGVFSGARNYLLEPPLVPGAGAIGRVRAVGPDSTRLAVGDWVYCDPTIRARDNAINPDTILQGWTARNPAALSLHRFYHHGSFATQMLVPTENVTAIGDLEERDAGKWCALSQLLVPFGGLLAGELQPGDTVLVNGETGGFGSAGVVAALAMGAAKVVAAGRNQQKLDELPRQLASIELLFQKVSVSFPLLDTLVNNAGAMRNIKLDQQYQLNDLTAEINGNLNGTIWMVQTFLPLLLRRKGSLIVNVSSGLAFVPFPAAPIYSASKAAIHAYTRCLRAQLEGSFVSIVELAPPATETPLFRGEFAEEMKGEKGMDVSVLVKHTIDGIETGKQEVRPGLSNVLKIASRVAPQFMFRQMVKLGRPRSSGV</sequence>
<comment type="function">
    <text evidence="3">Putative oxidoreductase.</text>
</comment>
<feature type="domain" description="Alcohol dehydrogenase-like N-terminal" evidence="5">
    <location>
        <begin position="25"/>
        <end position="138"/>
    </location>
</feature>
<evidence type="ECO:0000256" key="1">
    <source>
        <dbReference type="ARBA" id="ARBA00006484"/>
    </source>
</evidence>
<dbReference type="AlphaFoldDB" id="W2U021"/>
<dbReference type="GO" id="GO:0016020">
    <property type="term" value="C:membrane"/>
    <property type="evidence" value="ECO:0007669"/>
    <property type="project" value="TreeGrafter"/>
</dbReference>
<comment type="similarity">
    <text evidence="1 4">Belongs to the short-chain dehydrogenases/reductases (SDR) family.</text>
</comment>
<organism evidence="6 7">
    <name type="scientific">Necator americanus</name>
    <name type="common">Human hookworm</name>
    <dbReference type="NCBI Taxonomy" id="51031"/>
    <lineage>
        <taxon>Eukaryota</taxon>
        <taxon>Metazoa</taxon>
        <taxon>Ecdysozoa</taxon>
        <taxon>Nematoda</taxon>
        <taxon>Chromadorea</taxon>
        <taxon>Rhabditida</taxon>
        <taxon>Rhabditina</taxon>
        <taxon>Rhabditomorpha</taxon>
        <taxon>Strongyloidea</taxon>
        <taxon>Ancylostomatidae</taxon>
        <taxon>Bunostominae</taxon>
        <taxon>Necator</taxon>
    </lineage>
</organism>
<dbReference type="InterPro" id="IPR036291">
    <property type="entry name" value="NAD(P)-bd_dom_sf"/>
</dbReference>
<gene>
    <name evidence="6" type="ORF">NECAME_16248</name>
</gene>
<proteinExistence type="inferred from homology"/>
<keyword evidence="7" id="KW-1185">Reference proteome</keyword>
<reference evidence="7" key="1">
    <citation type="journal article" date="2014" name="Nat. Genet.">
        <title>Genome of the human hookworm Necator americanus.</title>
        <authorList>
            <person name="Tang Y.T."/>
            <person name="Gao X."/>
            <person name="Rosa B.A."/>
            <person name="Abubucker S."/>
            <person name="Hallsworth-Pepin K."/>
            <person name="Martin J."/>
            <person name="Tyagi R."/>
            <person name="Heizer E."/>
            <person name="Zhang X."/>
            <person name="Bhonagiri-Palsikar V."/>
            <person name="Minx P."/>
            <person name="Warren W.C."/>
            <person name="Wang Q."/>
            <person name="Zhan B."/>
            <person name="Hotez P.J."/>
            <person name="Sternberg P.W."/>
            <person name="Dougall A."/>
            <person name="Gaze S.T."/>
            <person name="Mulvenna J."/>
            <person name="Sotillo J."/>
            <person name="Ranganathan S."/>
            <person name="Rabelo E.M."/>
            <person name="Wilson R.K."/>
            <person name="Felgner P.L."/>
            <person name="Bethony J."/>
            <person name="Hawdon J.M."/>
            <person name="Gasser R.B."/>
            <person name="Loukas A."/>
            <person name="Mitreva M."/>
        </authorList>
    </citation>
    <scope>NUCLEOTIDE SEQUENCE [LARGE SCALE GENOMIC DNA]</scope>
</reference>
<evidence type="ECO:0000256" key="4">
    <source>
        <dbReference type="RuleBase" id="RU000363"/>
    </source>
</evidence>
<dbReference type="PANTHER" id="PTHR44196:SF1">
    <property type="entry name" value="DEHYDROGENASE_REDUCTASE SDR FAMILY MEMBER 7B"/>
    <property type="match status" value="1"/>
</dbReference>
<dbReference type="PANTHER" id="PTHR44196">
    <property type="entry name" value="DEHYDROGENASE/REDUCTASE SDR FAMILY MEMBER 7B"/>
    <property type="match status" value="1"/>
</dbReference>
<dbReference type="InterPro" id="IPR013154">
    <property type="entry name" value="ADH-like_N"/>
</dbReference>
<keyword evidence="2" id="KW-0560">Oxidoreductase</keyword>
<dbReference type="InterPro" id="IPR002347">
    <property type="entry name" value="SDR_fam"/>
</dbReference>
<evidence type="ECO:0000313" key="7">
    <source>
        <dbReference type="Proteomes" id="UP000053676"/>
    </source>
</evidence>